<organism evidence="1">
    <name type="scientific">Rhizophora mucronata</name>
    <name type="common">Asiatic mangrove</name>
    <dbReference type="NCBI Taxonomy" id="61149"/>
    <lineage>
        <taxon>Eukaryota</taxon>
        <taxon>Viridiplantae</taxon>
        <taxon>Streptophyta</taxon>
        <taxon>Embryophyta</taxon>
        <taxon>Tracheophyta</taxon>
        <taxon>Spermatophyta</taxon>
        <taxon>Magnoliopsida</taxon>
        <taxon>eudicotyledons</taxon>
        <taxon>Gunneridae</taxon>
        <taxon>Pentapetalae</taxon>
        <taxon>rosids</taxon>
        <taxon>fabids</taxon>
        <taxon>Malpighiales</taxon>
        <taxon>Rhizophoraceae</taxon>
        <taxon>Rhizophora</taxon>
    </lineage>
</organism>
<accession>A0A2P2J3N3</accession>
<evidence type="ECO:0000313" key="1">
    <source>
        <dbReference type="EMBL" id="MBW87957.1"/>
    </source>
</evidence>
<sequence>MFFLAIASYVVINGITENLLVDFFLMVSSICFHCEALLC</sequence>
<dbReference type="EMBL" id="GGEC01007474">
    <property type="protein sequence ID" value="MBW87957.1"/>
    <property type="molecule type" value="Transcribed_RNA"/>
</dbReference>
<name>A0A2P2J3N3_RHIMU</name>
<dbReference type="AlphaFoldDB" id="A0A2P2J3N3"/>
<proteinExistence type="predicted"/>
<protein>
    <submittedName>
        <fullName evidence="1">Uncharacterized protein</fullName>
    </submittedName>
</protein>
<reference evidence="1" key="1">
    <citation type="submission" date="2018-02" db="EMBL/GenBank/DDBJ databases">
        <title>Rhizophora mucronata_Transcriptome.</title>
        <authorList>
            <person name="Meera S.P."/>
            <person name="Sreeshan A."/>
            <person name="Augustine A."/>
        </authorList>
    </citation>
    <scope>NUCLEOTIDE SEQUENCE</scope>
    <source>
        <tissue evidence="1">Leaf</tissue>
    </source>
</reference>